<evidence type="ECO:0000256" key="1">
    <source>
        <dbReference type="ARBA" id="ARBA00004651"/>
    </source>
</evidence>
<dbReference type="InterPro" id="IPR051539">
    <property type="entry name" value="T4SS-coupling_protein"/>
</dbReference>
<dbReference type="InterPro" id="IPR003688">
    <property type="entry name" value="TraG/VirD4"/>
</dbReference>
<comment type="subcellular location">
    <subcellularLocation>
        <location evidence="1">Cell membrane</location>
        <topology evidence="1">Multi-pass membrane protein</topology>
    </subcellularLocation>
</comment>
<evidence type="ECO:0000256" key="4">
    <source>
        <dbReference type="ARBA" id="ARBA00022692"/>
    </source>
</evidence>
<dbReference type="EMBL" id="DWWU01000012">
    <property type="protein sequence ID" value="HJC14785.1"/>
    <property type="molecule type" value="Genomic_DNA"/>
</dbReference>
<dbReference type="CDD" id="cd01127">
    <property type="entry name" value="TrwB_TraG_TraD_VirD4"/>
    <property type="match status" value="1"/>
</dbReference>
<dbReference type="Pfam" id="PF02534">
    <property type="entry name" value="T4SS-DNA_transf"/>
    <property type="match status" value="1"/>
</dbReference>
<evidence type="ECO:0000313" key="7">
    <source>
        <dbReference type="EMBL" id="HJC14785.1"/>
    </source>
</evidence>
<dbReference type="AlphaFoldDB" id="A0A9D2SLQ0"/>
<reference evidence="7" key="1">
    <citation type="journal article" date="2021" name="PeerJ">
        <title>Extensive microbial diversity within the chicken gut microbiome revealed by metagenomics and culture.</title>
        <authorList>
            <person name="Gilroy R."/>
            <person name="Ravi A."/>
            <person name="Getino M."/>
            <person name="Pursley I."/>
            <person name="Horton D.L."/>
            <person name="Alikhan N.F."/>
            <person name="Baker D."/>
            <person name="Gharbi K."/>
            <person name="Hall N."/>
            <person name="Watson M."/>
            <person name="Adriaenssens E.M."/>
            <person name="Foster-Nyarko E."/>
            <person name="Jarju S."/>
            <person name="Secka A."/>
            <person name="Antonio M."/>
            <person name="Oren A."/>
            <person name="Chaudhuri R.R."/>
            <person name="La Ragione R."/>
            <person name="Hildebrand F."/>
            <person name="Pallen M.J."/>
        </authorList>
    </citation>
    <scope>NUCLEOTIDE SEQUENCE</scope>
    <source>
        <strain evidence="7">CHK185-5351</strain>
    </source>
</reference>
<evidence type="ECO:0000313" key="8">
    <source>
        <dbReference type="Proteomes" id="UP000823849"/>
    </source>
</evidence>
<evidence type="ECO:0000256" key="3">
    <source>
        <dbReference type="ARBA" id="ARBA00022475"/>
    </source>
</evidence>
<evidence type="ECO:0000256" key="5">
    <source>
        <dbReference type="ARBA" id="ARBA00022989"/>
    </source>
</evidence>
<dbReference type="PANTHER" id="PTHR37937">
    <property type="entry name" value="CONJUGATIVE TRANSFER: DNA TRANSPORT"/>
    <property type="match status" value="1"/>
</dbReference>
<accession>A0A9D2SLQ0</accession>
<keyword evidence="6" id="KW-0472">Membrane</keyword>
<comment type="caution">
    <text evidence="7">The sequence shown here is derived from an EMBL/GenBank/DDBJ whole genome shotgun (WGS) entry which is preliminary data.</text>
</comment>
<protein>
    <submittedName>
        <fullName evidence="7">Type IV secretory system conjugative DNA transfer family protein</fullName>
    </submittedName>
</protein>
<keyword evidence="4" id="KW-0812">Transmembrane</keyword>
<dbReference type="Gene3D" id="3.40.50.300">
    <property type="entry name" value="P-loop containing nucleotide triphosphate hydrolases"/>
    <property type="match status" value="1"/>
</dbReference>
<gene>
    <name evidence="7" type="ORF">H9705_02995</name>
</gene>
<organism evidence="7 8">
    <name type="scientific">Candidatus Fusicatenibacter intestinigallinarum</name>
    <dbReference type="NCBI Taxonomy" id="2838598"/>
    <lineage>
        <taxon>Bacteria</taxon>
        <taxon>Bacillati</taxon>
        <taxon>Bacillota</taxon>
        <taxon>Clostridia</taxon>
        <taxon>Lachnospirales</taxon>
        <taxon>Lachnospiraceae</taxon>
        <taxon>Fusicatenibacter</taxon>
    </lineage>
</organism>
<reference evidence="7" key="2">
    <citation type="submission" date="2021-04" db="EMBL/GenBank/DDBJ databases">
        <authorList>
            <person name="Gilroy R."/>
        </authorList>
    </citation>
    <scope>NUCLEOTIDE SEQUENCE</scope>
    <source>
        <strain evidence="7">CHK185-5351</strain>
    </source>
</reference>
<dbReference type="Proteomes" id="UP000823849">
    <property type="component" value="Unassembled WGS sequence"/>
</dbReference>
<dbReference type="SUPFAM" id="SSF52540">
    <property type="entry name" value="P-loop containing nucleoside triphosphate hydrolases"/>
    <property type="match status" value="1"/>
</dbReference>
<dbReference type="PANTHER" id="PTHR37937:SF1">
    <property type="entry name" value="CONJUGATIVE TRANSFER: DNA TRANSPORT"/>
    <property type="match status" value="1"/>
</dbReference>
<name>A0A9D2SLQ0_9FIRM</name>
<keyword evidence="5" id="KW-1133">Transmembrane helix</keyword>
<dbReference type="InterPro" id="IPR027417">
    <property type="entry name" value="P-loop_NTPase"/>
</dbReference>
<sequence>MKQLYSYEADWRKYAFDEADHLATEEELKERYLTVELKKGKKIPAGGLPVLCDGRTATLNTADEMTMIYGGTGTKKSRLLVSVLLCVLAMTEKGESMIISDVKGELCQGVLAPKVRGVLKANGYRIRVVNLRELNGDGWNLLQQPYELYQSGQTEEAMAQLHDLVSALSSFYNRSTSDPIWPKNAREYVMVIAVFLFEFCQDRDRINLLSLASYATNESCENLEKLAAMLPGKNNNIMTMLRSILSQSERTRMSTMATVASFFSDFIINEKLLRMLSVSTFEVSELYEQKTALFLILPDETDTYRSVTGLILSQISAALVKAAYQHGGMLPRRVNYICDEFCNYYIPGMDRNISAHRSRNIRWYLVCQSKSQLQQAYPKEYPVILANCKNIYFTGSPDPELLEELSEKAGYTNESEDGTPRRLISVSDLRKLKKGRESSEVYISSGPLTWVTELPDLDQYEFLQDYTEQPELPVYQYPPLKAYTSAEMLEDMYKLRQAYEDDLAGYDSEEDKELAEKYRHMFS</sequence>
<dbReference type="GO" id="GO:0005886">
    <property type="term" value="C:plasma membrane"/>
    <property type="evidence" value="ECO:0007669"/>
    <property type="project" value="UniProtKB-SubCell"/>
</dbReference>
<keyword evidence="3" id="KW-1003">Cell membrane</keyword>
<proteinExistence type="inferred from homology"/>
<comment type="similarity">
    <text evidence="2">Belongs to the VirD4/TraG family.</text>
</comment>
<evidence type="ECO:0000256" key="2">
    <source>
        <dbReference type="ARBA" id="ARBA00008806"/>
    </source>
</evidence>
<evidence type="ECO:0000256" key="6">
    <source>
        <dbReference type="ARBA" id="ARBA00023136"/>
    </source>
</evidence>